<dbReference type="InterPro" id="IPR012334">
    <property type="entry name" value="Pectin_lyas_fold"/>
</dbReference>
<evidence type="ECO:0000259" key="1">
    <source>
        <dbReference type="Pfam" id="PF05048"/>
    </source>
</evidence>
<proteinExistence type="predicted"/>
<sequence>MSTVYDVTTWRIPDDPATTAHTDIGKIINSIIADVKAQQTTQSSRPGAVIYIPPGHYSLKTRVTVDISFLQIKGSGHGFTSLNIRYNTSDTSGWWEIWPGASHIKVENTDGNSEAFIVQRTGDPRLSSIEFRDFCLDGVSFTPTQNSYTNGKIGIRFASDNDACKVTGMGFVYLERALVNNGADAFDATDNFIVECGSCIELTGASQAVKVTNNHIGGGFTGYSVFAEGAEGLLVTGNNVFPRGRSVVHLKNSNRCVITANRFQAFYPGMIDTEGTNKENLISSNHFYRVPEGYPPMQGNDNGKDDLYGLIHLVGDNNMISTNLIDYNVPADSVKPSGATPTLILVAGGDANFISNNHCVTNIATNHVVLDASTTNTKILDCGTTSQIRSDTDSYTLRPTP</sequence>
<accession>A0ABW0UM49</accession>
<evidence type="ECO:0000313" key="3">
    <source>
        <dbReference type="Proteomes" id="UP001596154"/>
    </source>
</evidence>
<name>A0ABW0UM49_9ACTN</name>
<dbReference type="InterPro" id="IPR011050">
    <property type="entry name" value="Pectin_lyase_fold/virulence"/>
</dbReference>
<dbReference type="InterPro" id="IPR040526">
    <property type="entry name" value="Beta_helix_2"/>
</dbReference>
<gene>
    <name evidence="2" type="ORF">ACFPZJ_12810</name>
</gene>
<protein>
    <submittedName>
        <fullName evidence="2">NosD domain-containing protein</fullName>
    </submittedName>
</protein>
<dbReference type="Pfam" id="PF05048">
    <property type="entry name" value="NosD"/>
    <property type="match status" value="1"/>
</dbReference>
<reference evidence="3" key="1">
    <citation type="journal article" date="2019" name="Int. J. Syst. Evol. Microbiol.">
        <title>The Global Catalogue of Microorganisms (GCM) 10K type strain sequencing project: providing services to taxonomists for standard genome sequencing and annotation.</title>
        <authorList>
            <consortium name="The Broad Institute Genomics Platform"/>
            <consortium name="The Broad Institute Genome Sequencing Center for Infectious Disease"/>
            <person name="Wu L."/>
            <person name="Ma J."/>
        </authorList>
    </citation>
    <scope>NUCLEOTIDE SEQUENCE [LARGE SCALE GENOMIC DNA]</scope>
    <source>
        <strain evidence="3">CGMCC 4.7248</strain>
    </source>
</reference>
<organism evidence="2 3">
    <name type="scientific">Streptomyces bullii</name>
    <dbReference type="NCBI Taxonomy" id="349910"/>
    <lineage>
        <taxon>Bacteria</taxon>
        <taxon>Bacillati</taxon>
        <taxon>Actinomycetota</taxon>
        <taxon>Actinomycetes</taxon>
        <taxon>Kitasatosporales</taxon>
        <taxon>Streptomycetaceae</taxon>
        <taxon>Streptomyces</taxon>
    </lineage>
</organism>
<dbReference type="Pfam" id="PF18835">
    <property type="entry name" value="Beta_helix_2"/>
    <property type="match status" value="1"/>
</dbReference>
<dbReference type="CDD" id="cd21111">
    <property type="entry name" value="IFTase"/>
    <property type="match status" value="1"/>
</dbReference>
<dbReference type="RefSeq" id="WP_381020646.1">
    <property type="nucleotide sequence ID" value="NZ_JBHSNY010000004.1"/>
</dbReference>
<keyword evidence="3" id="KW-1185">Reference proteome</keyword>
<dbReference type="Proteomes" id="UP001596154">
    <property type="component" value="Unassembled WGS sequence"/>
</dbReference>
<dbReference type="SUPFAM" id="SSF51126">
    <property type="entry name" value="Pectin lyase-like"/>
    <property type="match status" value="1"/>
</dbReference>
<dbReference type="EMBL" id="JBHSNY010000004">
    <property type="protein sequence ID" value="MFC5634641.1"/>
    <property type="molecule type" value="Genomic_DNA"/>
</dbReference>
<comment type="caution">
    <text evidence="2">The sequence shown here is derived from an EMBL/GenBank/DDBJ whole genome shotgun (WGS) entry which is preliminary data.</text>
</comment>
<feature type="domain" description="Periplasmic copper-binding protein NosD beta helix" evidence="1">
    <location>
        <begin position="144"/>
        <end position="287"/>
    </location>
</feature>
<dbReference type="Gene3D" id="2.160.20.10">
    <property type="entry name" value="Single-stranded right-handed beta-helix, Pectin lyase-like"/>
    <property type="match status" value="1"/>
</dbReference>
<dbReference type="InterPro" id="IPR007742">
    <property type="entry name" value="NosD_dom"/>
</dbReference>
<evidence type="ECO:0000313" key="2">
    <source>
        <dbReference type="EMBL" id="MFC5634641.1"/>
    </source>
</evidence>